<dbReference type="InterPro" id="IPR008965">
    <property type="entry name" value="CBM2/CBM3_carb-bd_dom_sf"/>
</dbReference>
<dbReference type="InterPro" id="IPR036439">
    <property type="entry name" value="Dockerin_dom_sf"/>
</dbReference>
<feature type="chain" id="PRO_5007665147" evidence="4">
    <location>
        <begin position="29"/>
        <end position="273"/>
    </location>
</feature>
<dbReference type="AlphaFoldDB" id="G9FF61"/>
<evidence type="ECO:0000259" key="5">
    <source>
        <dbReference type="PROSITE" id="PS51766"/>
    </source>
</evidence>
<dbReference type="GO" id="GO:0030246">
    <property type="term" value="F:carbohydrate binding"/>
    <property type="evidence" value="ECO:0007669"/>
    <property type="project" value="InterPro"/>
</dbReference>
<feature type="signal peptide" evidence="4">
    <location>
        <begin position="1"/>
        <end position="28"/>
    </location>
</feature>
<dbReference type="Gene3D" id="1.10.1330.10">
    <property type="entry name" value="Dockerin domain"/>
    <property type="match status" value="1"/>
</dbReference>
<dbReference type="EMBL" id="JN110059">
    <property type="protein sequence ID" value="AEV59224.1"/>
    <property type="molecule type" value="Genomic_DNA"/>
</dbReference>
<dbReference type="GO" id="GO:0000272">
    <property type="term" value="P:polysaccharide catabolic process"/>
    <property type="evidence" value="ECO:0007669"/>
    <property type="project" value="InterPro"/>
</dbReference>
<dbReference type="CDD" id="cd14256">
    <property type="entry name" value="Dockerin_I"/>
    <property type="match status" value="1"/>
</dbReference>
<feature type="domain" description="Dockerin" evidence="5">
    <location>
        <begin position="208"/>
        <end position="273"/>
    </location>
</feature>
<dbReference type="EMBL" id="JN110060">
    <property type="protein sequence ID" value="AEV59225.1"/>
    <property type="molecule type" value="Genomic_DNA"/>
</dbReference>
<evidence type="ECO:0000313" key="6">
    <source>
        <dbReference type="EMBL" id="AEV59224.1"/>
    </source>
</evidence>
<evidence type="ECO:0000256" key="2">
    <source>
        <dbReference type="ARBA" id="ARBA00022525"/>
    </source>
</evidence>
<reference evidence="8" key="1">
    <citation type="journal article" date="2011" name="PLoS ONE">
        <title>Cellulosomics, a Gene-Centric Approach to Investigating the Intraspecific Diversity and Adaptation of Ruminococcus flavefaciens within the Rumen.</title>
        <authorList>
            <person name="Brulc J.M."/>
            <person name="Yeoman C.J."/>
            <person name="Wilson M.K."/>
            <person name="Berg Miller M.E."/>
            <person name="Jeraldo P."/>
            <person name="Jindou S."/>
            <person name="Goldenfeld N."/>
            <person name="Flint H.J."/>
            <person name="Lamed R."/>
            <person name="Borovok I."/>
            <person name="Vodovnik M."/>
            <person name="Nelson K.E."/>
            <person name="Bayer E.A."/>
            <person name="White B.A."/>
        </authorList>
    </citation>
    <scope>NUCLEOTIDE SEQUENCE</scope>
    <source>
        <strain evidence="7">AAU718P628</strain>
        <strain evidence="8">PC710F621</strain>
        <strain evidence="9">WV718F62</strain>
        <strain evidence="6">XG718F632</strain>
    </source>
</reference>
<keyword evidence="4" id="KW-0732">Signal</keyword>
<proteinExistence type="predicted"/>
<protein>
    <submittedName>
        <fullName evidence="8">Scaffoldin C</fullName>
    </submittedName>
</protein>
<keyword evidence="3" id="KW-0677">Repeat</keyword>
<dbReference type="Gene3D" id="2.60.40.680">
    <property type="match status" value="1"/>
</dbReference>
<dbReference type="EMBL" id="JN110062">
    <property type="protein sequence ID" value="AEV59227.1"/>
    <property type="molecule type" value="Genomic_DNA"/>
</dbReference>
<evidence type="ECO:0000313" key="7">
    <source>
        <dbReference type="EMBL" id="AEV59225.1"/>
    </source>
</evidence>
<evidence type="ECO:0000256" key="3">
    <source>
        <dbReference type="ARBA" id="ARBA00022737"/>
    </source>
</evidence>
<dbReference type="GO" id="GO:0005576">
    <property type="term" value="C:extracellular region"/>
    <property type="evidence" value="ECO:0007669"/>
    <property type="project" value="UniProtKB-SubCell"/>
</dbReference>
<dbReference type="EMBL" id="JN110061">
    <property type="protein sequence ID" value="AEV59226.1"/>
    <property type="molecule type" value="Genomic_DNA"/>
</dbReference>
<evidence type="ECO:0000313" key="8">
    <source>
        <dbReference type="EMBL" id="AEV59226.1"/>
    </source>
</evidence>
<organism evidence="8">
    <name type="scientific">Ruminococcus flavefaciens</name>
    <dbReference type="NCBI Taxonomy" id="1265"/>
    <lineage>
        <taxon>Bacteria</taxon>
        <taxon>Bacillati</taxon>
        <taxon>Bacillota</taxon>
        <taxon>Clostridia</taxon>
        <taxon>Eubacteriales</taxon>
        <taxon>Oscillospiraceae</taxon>
        <taxon>Ruminococcus</taxon>
    </lineage>
</organism>
<dbReference type="Pfam" id="PF00963">
    <property type="entry name" value="Cohesin"/>
    <property type="match status" value="1"/>
</dbReference>
<sequence length="273" mass="27907">MKTKKMIIGAMAATMLSPSVCSYVPAVAADDTVQITVSKETAKVGGAFEVKVSVADIPATGIQCLNFALEYDSNLITIDSVTAGAATKTGAEGADTSSSMLPNFNSFSEGEGVVAVMWSTASDASYWLKNGGEFVTVSGKVSANAKNGDVANIKVIPTKRDTYTGSGVANKAIDCGYTKGDEVIKYAVTVANGSVTIGDGVQPTTASGNYLKGDANVDGKVNVADAVAILQYIANQTKYPLDEQGKINGDCDGAEGITGGDATTIQKVDAGIL</sequence>
<dbReference type="PROSITE" id="PS51766">
    <property type="entry name" value="DOCKERIN"/>
    <property type="match status" value="1"/>
</dbReference>
<gene>
    <name evidence="8" type="primary">scaC</name>
</gene>
<evidence type="ECO:0000313" key="9">
    <source>
        <dbReference type="EMBL" id="AEV59227.1"/>
    </source>
</evidence>
<dbReference type="InterPro" id="IPR002102">
    <property type="entry name" value="Cohesin_dom"/>
</dbReference>
<dbReference type="SUPFAM" id="SSF49384">
    <property type="entry name" value="Carbohydrate-binding domain"/>
    <property type="match status" value="1"/>
</dbReference>
<dbReference type="SUPFAM" id="SSF63446">
    <property type="entry name" value="Type I dockerin domain"/>
    <property type="match status" value="1"/>
</dbReference>
<dbReference type="InterPro" id="IPR016134">
    <property type="entry name" value="Dockerin_dom"/>
</dbReference>
<dbReference type="CDD" id="cd08548">
    <property type="entry name" value="Type_I_cohesin_like"/>
    <property type="match status" value="1"/>
</dbReference>
<evidence type="ECO:0000256" key="1">
    <source>
        <dbReference type="ARBA" id="ARBA00004613"/>
    </source>
</evidence>
<evidence type="ECO:0000256" key="4">
    <source>
        <dbReference type="SAM" id="SignalP"/>
    </source>
</evidence>
<name>G9FF61_RUMFL</name>
<accession>G9FF61</accession>
<keyword evidence="2" id="KW-0964">Secreted</keyword>
<comment type="subcellular location">
    <subcellularLocation>
        <location evidence="1">Secreted</location>
    </subcellularLocation>
</comment>